<organism evidence="1 2">
    <name type="scientific">Telluria mixta</name>
    <dbReference type="NCBI Taxonomy" id="34071"/>
    <lineage>
        <taxon>Bacteria</taxon>
        <taxon>Pseudomonadati</taxon>
        <taxon>Pseudomonadota</taxon>
        <taxon>Betaproteobacteria</taxon>
        <taxon>Burkholderiales</taxon>
        <taxon>Oxalobacteraceae</taxon>
        <taxon>Telluria group</taxon>
        <taxon>Telluria</taxon>
    </lineage>
</organism>
<keyword evidence="2" id="KW-1185">Reference proteome</keyword>
<dbReference type="EMBL" id="JANUHC010000007">
    <property type="protein sequence ID" value="MCS0631666.1"/>
    <property type="molecule type" value="Genomic_DNA"/>
</dbReference>
<evidence type="ECO:0000313" key="2">
    <source>
        <dbReference type="Proteomes" id="UP001165263"/>
    </source>
</evidence>
<reference evidence="1" key="1">
    <citation type="submission" date="2022-08" db="EMBL/GenBank/DDBJ databases">
        <title>Reclassification of Massilia species as members of the genera Telluria, Duganella, Pseudoduganella, Mokoshia gen. nov. and Zemynaea gen. nov. using orthogonal and non-orthogonal genome-based approaches.</title>
        <authorList>
            <person name="Bowman J.P."/>
        </authorList>
    </citation>
    <scope>NUCLEOTIDE SEQUENCE</scope>
    <source>
        <strain evidence="1">LMG 11547</strain>
    </source>
</reference>
<comment type="caution">
    <text evidence="1">The sequence shown here is derived from an EMBL/GenBank/DDBJ whole genome shotgun (WGS) entry which is preliminary data.</text>
</comment>
<gene>
    <name evidence="1" type="ORF">NX786_20270</name>
</gene>
<protein>
    <submittedName>
        <fullName evidence="1">Uncharacterized protein</fullName>
    </submittedName>
</protein>
<name>A0ABT2C4B6_9BURK</name>
<sequence length="208" mass="23761">MRKQHNFDFATSSLSEDSFQEILDFIYELDQFAANFSFGLAGPGLLDSVLQQLLDGEANGRLMLKKFQDEVVRVQVDGYSMTHEEGFKLMMLTILASLHFAVHALQAESVDEALRHFARAERLRGFADGLLFSGTDALVRANLARMGAKAKNKETEQIRNRLEAWYAQHHTQFKSMDAAAEAARKQEPISFRTARQWLSEYKKRKKLQ</sequence>
<dbReference type="RefSeq" id="WP_259450718.1">
    <property type="nucleotide sequence ID" value="NZ_CP119520.1"/>
</dbReference>
<accession>A0ABT2C4B6</accession>
<evidence type="ECO:0000313" key="1">
    <source>
        <dbReference type="EMBL" id="MCS0631666.1"/>
    </source>
</evidence>
<dbReference type="Proteomes" id="UP001165263">
    <property type="component" value="Unassembled WGS sequence"/>
</dbReference>
<proteinExistence type="predicted"/>